<organism evidence="3">
    <name type="scientific">Panstrongylus megistus</name>
    <dbReference type="NCBI Taxonomy" id="65343"/>
    <lineage>
        <taxon>Eukaryota</taxon>
        <taxon>Metazoa</taxon>
        <taxon>Ecdysozoa</taxon>
        <taxon>Arthropoda</taxon>
        <taxon>Hexapoda</taxon>
        <taxon>Insecta</taxon>
        <taxon>Pterygota</taxon>
        <taxon>Neoptera</taxon>
        <taxon>Paraneoptera</taxon>
        <taxon>Hemiptera</taxon>
        <taxon>Heteroptera</taxon>
        <taxon>Panheteroptera</taxon>
        <taxon>Cimicomorpha</taxon>
        <taxon>Reduviidae</taxon>
        <taxon>Triatominae</taxon>
        <taxon>Panstrongylus</taxon>
    </lineage>
</organism>
<protein>
    <submittedName>
        <fullName evidence="3">Putative dehydrogenase with different specificities related to short-chain alcohol dehydrogenase</fullName>
    </submittedName>
</protein>
<accession>A0A069DST5</accession>
<evidence type="ECO:0000313" key="3">
    <source>
        <dbReference type="EMBL" id="JAC86786.1"/>
    </source>
</evidence>
<dbReference type="GO" id="GO:0016491">
    <property type="term" value="F:oxidoreductase activity"/>
    <property type="evidence" value="ECO:0007669"/>
    <property type="project" value="UniProtKB-KW"/>
</dbReference>
<dbReference type="PANTHER" id="PTHR43157">
    <property type="entry name" value="PHOSPHATIDYLINOSITOL-GLYCAN BIOSYNTHESIS CLASS F PROTEIN-RELATED"/>
    <property type="match status" value="1"/>
</dbReference>
<dbReference type="PRINTS" id="PR00081">
    <property type="entry name" value="GDHRDH"/>
</dbReference>
<feature type="transmembrane region" description="Helical" evidence="2">
    <location>
        <begin position="12"/>
        <end position="31"/>
    </location>
</feature>
<dbReference type="SUPFAM" id="SSF51735">
    <property type="entry name" value="NAD(P)-binding Rossmann-fold domains"/>
    <property type="match status" value="1"/>
</dbReference>
<dbReference type="InterPro" id="IPR002347">
    <property type="entry name" value="SDR_fam"/>
</dbReference>
<dbReference type="EMBL" id="GBGD01002103">
    <property type="protein sequence ID" value="JAC86786.1"/>
    <property type="molecule type" value="mRNA"/>
</dbReference>
<keyword evidence="2" id="KW-0812">Transmembrane</keyword>
<evidence type="ECO:0000256" key="1">
    <source>
        <dbReference type="ARBA" id="ARBA00023002"/>
    </source>
</evidence>
<keyword evidence="2" id="KW-0472">Membrane</keyword>
<sequence>MLKLLELFSCKVITVVAGAVALLLAFITLAIKTYNCITLGICKSEKKMNGKTVIITGANSGIGYETALDIAKRGARVIMACRNLELAQKARDEIATKSKNDNVIVRQLDLSSLKSIRDFAREINTNETKLDVLIHNAGMASFDKKITSDGLERTMATNQFGPFLLTHLLIDLLRRSKPSRIVIVASELYRVANVNMENPNPLNGFTVYLYYVSKYANIMFTLELARRLEGSGVTANCLHPGMIDSGIWRSVPFPLNLPMKLVTKIFFKNPEQGAQTSIHLAVSDEVDGVNGKYFMDCREHTLSRGVSDMARARKYWDICEKLVQLKPDDPKI</sequence>
<keyword evidence="1" id="KW-0560">Oxidoreductase</keyword>
<dbReference type="Pfam" id="PF00106">
    <property type="entry name" value="adh_short"/>
    <property type="match status" value="1"/>
</dbReference>
<dbReference type="Gene3D" id="3.40.50.720">
    <property type="entry name" value="NAD(P)-binding Rossmann-like Domain"/>
    <property type="match status" value="1"/>
</dbReference>
<evidence type="ECO:0000256" key="2">
    <source>
        <dbReference type="SAM" id="Phobius"/>
    </source>
</evidence>
<dbReference type="PANTHER" id="PTHR43157:SF66">
    <property type="entry name" value="WW DOMAIN-CONTAINING OXIDOREDUCTASE-LIKE PROTEIN"/>
    <property type="match status" value="1"/>
</dbReference>
<dbReference type="AlphaFoldDB" id="A0A069DST5"/>
<reference evidence="3" key="1">
    <citation type="journal article" date="2015" name="J. Med. Entomol.">
        <title>A Deep Insight Into the Sialotranscriptome of the Chagas Disease Vector, Panstrongylus megistus (Hemiptera: Heteroptera).</title>
        <authorList>
            <person name="Ribeiro J.M."/>
            <person name="Schwarz A."/>
            <person name="Francischetti I.M."/>
        </authorList>
    </citation>
    <scope>NUCLEOTIDE SEQUENCE</scope>
    <source>
        <tissue evidence="3">Salivary glands</tissue>
    </source>
</reference>
<keyword evidence="2" id="KW-1133">Transmembrane helix</keyword>
<dbReference type="InterPro" id="IPR036291">
    <property type="entry name" value="NAD(P)-bd_dom_sf"/>
</dbReference>
<proteinExistence type="evidence at transcript level"/>
<name>A0A069DST5_9HEMI</name>
<dbReference type="CDD" id="cd05327">
    <property type="entry name" value="retinol-DH_like_SDR_c_like"/>
    <property type="match status" value="1"/>
</dbReference>